<feature type="domain" description="NB-ARC" evidence="8">
    <location>
        <begin position="170"/>
        <end position="359"/>
    </location>
</feature>
<feature type="compositionally biased region" description="Basic and acidic residues" evidence="7">
    <location>
        <begin position="941"/>
        <end position="951"/>
    </location>
</feature>
<dbReference type="InterPro" id="IPR038005">
    <property type="entry name" value="RX-like_CC"/>
</dbReference>
<evidence type="ECO:0000256" key="7">
    <source>
        <dbReference type="SAM" id="MobiDB-lite"/>
    </source>
</evidence>
<comment type="similarity">
    <text evidence="1">Belongs to the disease resistance NB-LRR family.</text>
</comment>
<feature type="region of interest" description="Disordered" evidence="7">
    <location>
        <begin position="941"/>
        <end position="964"/>
    </location>
</feature>
<dbReference type="FunFam" id="3.40.50.300:FF:001091">
    <property type="entry name" value="Probable disease resistance protein At1g61300"/>
    <property type="match status" value="1"/>
</dbReference>
<evidence type="ECO:0000256" key="3">
    <source>
        <dbReference type="ARBA" id="ARBA00022737"/>
    </source>
</evidence>
<dbReference type="GO" id="GO:0043531">
    <property type="term" value="F:ADP binding"/>
    <property type="evidence" value="ECO:0007669"/>
    <property type="project" value="InterPro"/>
</dbReference>
<keyword evidence="13" id="KW-1185">Reference proteome</keyword>
<dbReference type="Pfam" id="PF23598">
    <property type="entry name" value="LRR_14"/>
    <property type="match status" value="1"/>
</dbReference>
<dbReference type="InterPro" id="IPR058922">
    <property type="entry name" value="WHD_DRP"/>
</dbReference>
<dbReference type="Gene3D" id="1.20.5.4130">
    <property type="match status" value="1"/>
</dbReference>
<evidence type="ECO:0000256" key="2">
    <source>
        <dbReference type="ARBA" id="ARBA00022614"/>
    </source>
</evidence>
<dbReference type="Proteomes" id="UP000823388">
    <property type="component" value="Chromosome 6K"/>
</dbReference>
<dbReference type="CDD" id="cd14798">
    <property type="entry name" value="RX-CC_like"/>
    <property type="match status" value="1"/>
</dbReference>
<dbReference type="PRINTS" id="PR00364">
    <property type="entry name" value="DISEASERSIST"/>
</dbReference>
<keyword evidence="3" id="KW-0677">Repeat</keyword>
<evidence type="ECO:0000259" key="8">
    <source>
        <dbReference type="Pfam" id="PF00931"/>
    </source>
</evidence>
<dbReference type="InterPro" id="IPR042197">
    <property type="entry name" value="Apaf_helical"/>
</dbReference>
<dbReference type="Pfam" id="PF23559">
    <property type="entry name" value="WHD_DRP"/>
    <property type="match status" value="1"/>
</dbReference>
<dbReference type="InterPro" id="IPR002182">
    <property type="entry name" value="NB-ARC"/>
</dbReference>
<proteinExistence type="inferred from homology"/>
<dbReference type="Pfam" id="PF18052">
    <property type="entry name" value="Rx_N"/>
    <property type="match status" value="1"/>
</dbReference>
<feature type="domain" description="Disease resistance N-terminal" evidence="9">
    <location>
        <begin position="12"/>
        <end position="94"/>
    </location>
</feature>
<dbReference type="GO" id="GO:0042742">
    <property type="term" value="P:defense response to bacterium"/>
    <property type="evidence" value="ECO:0007669"/>
    <property type="project" value="UniProtKB-ARBA"/>
</dbReference>
<feature type="domain" description="Disease resistance R13L4/SHOC-2-like LRR" evidence="11">
    <location>
        <begin position="564"/>
        <end position="932"/>
    </location>
</feature>
<evidence type="ECO:0000313" key="12">
    <source>
        <dbReference type="EMBL" id="KAG2583793.1"/>
    </source>
</evidence>
<dbReference type="Gene3D" id="1.10.10.10">
    <property type="entry name" value="Winged helix-like DNA-binding domain superfamily/Winged helix DNA-binding domain"/>
    <property type="match status" value="1"/>
</dbReference>
<dbReference type="Pfam" id="PF00931">
    <property type="entry name" value="NB-ARC"/>
    <property type="match status" value="1"/>
</dbReference>
<dbReference type="Gene3D" id="3.40.50.300">
    <property type="entry name" value="P-loop containing nucleotide triphosphate hydrolases"/>
    <property type="match status" value="1"/>
</dbReference>
<dbReference type="InterPro" id="IPR055414">
    <property type="entry name" value="LRR_R13L4/SHOC2-like"/>
</dbReference>
<dbReference type="FunFam" id="1.10.10.10:FF:000322">
    <property type="entry name" value="Probable disease resistance protein At1g63360"/>
    <property type="match status" value="1"/>
</dbReference>
<name>A0A8T0RG44_PANVG</name>
<reference evidence="12" key="1">
    <citation type="submission" date="2020-05" db="EMBL/GenBank/DDBJ databases">
        <title>WGS assembly of Panicum virgatum.</title>
        <authorList>
            <person name="Lovell J.T."/>
            <person name="Jenkins J."/>
            <person name="Shu S."/>
            <person name="Juenger T.E."/>
            <person name="Schmutz J."/>
        </authorList>
    </citation>
    <scope>NUCLEOTIDE SEQUENCE</scope>
    <source>
        <strain evidence="12">AP13</strain>
    </source>
</reference>
<keyword evidence="5" id="KW-0611">Plant defense</keyword>
<dbReference type="InterPro" id="IPR036388">
    <property type="entry name" value="WH-like_DNA-bd_sf"/>
</dbReference>
<dbReference type="Gene3D" id="1.10.8.430">
    <property type="entry name" value="Helical domain of apoptotic protease-activating factors"/>
    <property type="match status" value="1"/>
</dbReference>
<evidence type="ECO:0000256" key="4">
    <source>
        <dbReference type="ARBA" id="ARBA00022741"/>
    </source>
</evidence>
<comment type="caution">
    <text evidence="12">The sequence shown here is derived from an EMBL/GenBank/DDBJ whole genome shotgun (WGS) entry which is preliminary data.</text>
</comment>
<feature type="compositionally biased region" description="Polar residues" evidence="7">
    <location>
        <begin position="952"/>
        <end position="964"/>
    </location>
</feature>
<dbReference type="InterPro" id="IPR044974">
    <property type="entry name" value="Disease_R_plants"/>
</dbReference>
<dbReference type="GO" id="GO:0009626">
    <property type="term" value="P:plant-type hypersensitive response"/>
    <property type="evidence" value="ECO:0007669"/>
    <property type="project" value="UniProtKB-ARBA"/>
</dbReference>
<dbReference type="OrthoDB" id="694921at2759"/>
<sequence length="964" mass="109573">MVGVTASALIGVMNPLLGRLGSMLEREDANIQGVHRQILFLRDELSSMSTALEMVSESEEANSQVKEWMGQLRELSYDVEDCIDIFMHHLGRVATCNGFIQKIISKVITLKAHYHISIQINELKERVIEVNDRRKRYKIDPSTLLPKSITIDPRLPALFEEADRLVGIDGQIDKLVQWLTDSISSHTQRRVVSIVGFGGLGKTTLANQVFQKVRSQFDCTAFVSMTRSPNVNKILSDTLLQFLKSSPIAEDQNQDIARVQENLYPKTCEYPQLVKMNRDYLQNKRYLVIIDDLWSKQAWKEVQCAFPQNNNASKIITTTRIEDVANYCSFPHKEYVYRMMPLDSDDSRSLFLKRIFYHKDDCPPELKEVTDDILRKCHGLPLAIVNIASLLATKPISKSEWERVRNSLGSALEQDHELELVKRILFLSYCDLPHYLKICFLDLSIFPEDHVIGRLCLIRKWIAEGFIAEQQGQNLVDTAENYFSELINRNMIEPVGTDYSGRPRACRVHDIMFDLIISLAAKENFVTIMDDHKLTSSTNKIRRLSLQGNCEAQCLLLGTNSLSQVRSFTVFGNVGKIPSLLNFHILRVLDIQNCPNLEDRDIENIGSLSHLRYISLYNSNIGKIPMQIGRLQHLQTLDLRATRIKELPATIVQLHQLVRLSVPNGVGLPNGIGDMTALEELSMLDASKNSPEVVQELRNLTKLKVLGIKWCGGNAINGEGSFKKSLISSFCNLGERNLHSLRIETTERCSMDFLFDSLCPHPCHMQTSNNRPIFPRLPKWLSYLPVLTNLVIFIEEVGGGDVDVLKDLPALRCLQIFTTEYPQESLMIKPNGFQCLEDFHFRPSMYLKKKKRMMSLIFEAGAMPRLNRLWFRFVAHDTVSTYGTDFDFGISLLSSLKCLWVSINCQDAMLWEVEAAKATITKAAVLLPNRPRHEIHLFGEEGMVEDEKQTEDSGTADQLDGAST</sequence>
<evidence type="ECO:0000313" key="13">
    <source>
        <dbReference type="Proteomes" id="UP000823388"/>
    </source>
</evidence>
<evidence type="ECO:0000259" key="11">
    <source>
        <dbReference type="Pfam" id="PF23598"/>
    </source>
</evidence>
<dbReference type="PANTHER" id="PTHR23155">
    <property type="entry name" value="DISEASE RESISTANCE PROTEIN RP"/>
    <property type="match status" value="1"/>
</dbReference>
<evidence type="ECO:0000259" key="10">
    <source>
        <dbReference type="Pfam" id="PF23559"/>
    </source>
</evidence>
<accession>A0A8T0RG44</accession>
<gene>
    <name evidence="12" type="ORF">PVAP13_6KG242800</name>
</gene>
<feature type="domain" description="Disease resistance protein winged helix" evidence="10">
    <location>
        <begin position="445"/>
        <end position="516"/>
    </location>
</feature>
<evidence type="ECO:0000256" key="5">
    <source>
        <dbReference type="ARBA" id="ARBA00022821"/>
    </source>
</evidence>
<evidence type="ECO:0000256" key="6">
    <source>
        <dbReference type="ARBA" id="ARBA00023054"/>
    </source>
</evidence>
<dbReference type="Gene3D" id="3.80.10.10">
    <property type="entry name" value="Ribonuclease Inhibitor"/>
    <property type="match status" value="1"/>
</dbReference>
<dbReference type="InterPro" id="IPR041118">
    <property type="entry name" value="Rx_N"/>
</dbReference>
<keyword evidence="6" id="KW-0175">Coiled coil</keyword>
<dbReference type="GO" id="GO:0002758">
    <property type="term" value="P:innate immune response-activating signaling pathway"/>
    <property type="evidence" value="ECO:0007669"/>
    <property type="project" value="UniProtKB-ARBA"/>
</dbReference>
<dbReference type="SUPFAM" id="SSF52540">
    <property type="entry name" value="P-loop containing nucleoside triphosphate hydrolases"/>
    <property type="match status" value="1"/>
</dbReference>
<dbReference type="AlphaFoldDB" id="A0A8T0RG44"/>
<dbReference type="PANTHER" id="PTHR23155:SF1167">
    <property type="entry name" value="OS08G0412100 PROTEIN"/>
    <property type="match status" value="1"/>
</dbReference>
<evidence type="ECO:0000259" key="9">
    <source>
        <dbReference type="Pfam" id="PF18052"/>
    </source>
</evidence>
<dbReference type="EMBL" id="CM029047">
    <property type="protein sequence ID" value="KAG2583793.1"/>
    <property type="molecule type" value="Genomic_DNA"/>
</dbReference>
<evidence type="ECO:0000256" key="1">
    <source>
        <dbReference type="ARBA" id="ARBA00008894"/>
    </source>
</evidence>
<dbReference type="InterPro" id="IPR027417">
    <property type="entry name" value="P-loop_NTPase"/>
</dbReference>
<dbReference type="SUPFAM" id="SSF52058">
    <property type="entry name" value="L domain-like"/>
    <property type="match status" value="1"/>
</dbReference>
<dbReference type="InterPro" id="IPR032675">
    <property type="entry name" value="LRR_dom_sf"/>
</dbReference>
<keyword evidence="2" id="KW-0433">Leucine-rich repeat</keyword>
<protein>
    <submittedName>
        <fullName evidence="12">Uncharacterized protein</fullName>
    </submittedName>
</protein>
<organism evidence="12 13">
    <name type="scientific">Panicum virgatum</name>
    <name type="common">Blackwell switchgrass</name>
    <dbReference type="NCBI Taxonomy" id="38727"/>
    <lineage>
        <taxon>Eukaryota</taxon>
        <taxon>Viridiplantae</taxon>
        <taxon>Streptophyta</taxon>
        <taxon>Embryophyta</taxon>
        <taxon>Tracheophyta</taxon>
        <taxon>Spermatophyta</taxon>
        <taxon>Magnoliopsida</taxon>
        <taxon>Liliopsida</taxon>
        <taxon>Poales</taxon>
        <taxon>Poaceae</taxon>
        <taxon>PACMAD clade</taxon>
        <taxon>Panicoideae</taxon>
        <taxon>Panicodae</taxon>
        <taxon>Paniceae</taxon>
        <taxon>Panicinae</taxon>
        <taxon>Panicum</taxon>
        <taxon>Panicum sect. Hiantes</taxon>
    </lineage>
</organism>
<keyword evidence="4" id="KW-0547">Nucleotide-binding</keyword>